<dbReference type="Proteomes" id="UP000249739">
    <property type="component" value="Unassembled WGS sequence"/>
</dbReference>
<dbReference type="EC" id="5.6.2.1" evidence="3"/>
<gene>
    <name evidence="9" type="ORF">DI586_00975</name>
</gene>
<dbReference type="GO" id="GO:0006265">
    <property type="term" value="P:DNA topological change"/>
    <property type="evidence" value="ECO:0007669"/>
    <property type="project" value="InterPro"/>
</dbReference>
<sequence>MLVDETTPQSVQTAIEHAEEAGLRYTYETDHGIARIKKGKGFTYAKDGKAFKDEKHLARIAKLAIPPAWKDVWICPTHNGHLQATGYDERGRKQYKYHEDWRTRRDENKFTNMLEFGRTLPAIRRKVLSALNLDDLPKDKVVAAVIRLLDRTGLRVGNDAYLAENHTYGLTTIHKKHLELRGKEIELDFPAKGGKVFKGSIIDAKVAKVISELEDLPGQRLFKFQDDGGVSHTIGSTDVNSWLHENFDGNMTAKDFRTWNACTLFLEEALQHCSEGSKFELKPVLKAVSEQLGNTPAILKKSYVHPELIDLYRTGCFLNKEWNHKNLKSNTSGLSKIENLLLAWLEKTYS</sequence>
<feature type="domain" description="DNA topoisomerase I catalytic core eukaryotic-type" evidence="7">
    <location>
        <begin position="100"/>
        <end position="298"/>
    </location>
</feature>
<dbReference type="EMBL" id="QFOT01000004">
    <property type="protein sequence ID" value="PZP57282.1"/>
    <property type="molecule type" value="Genomic_DNA"/>
</dbReference>
<dbReference type="SUPFAM" id="SSF56349">
    <property type="entry name" value="DNA breaking-rejoining enzymes"/>
    <property type="match status" value="1"/>
</dbReference>
<evidence type="ECO:0000256" key="3">
    <source>
        <dbReference type="ARBA" id="ARBA00012891"/>
    </source>
</evidence>
<name>A0A2W5HNT5_9BACT</name>
<dbReference type="GO" id="GO:0003677">
    <property type="term" value="F:DNA binding"/>
    <property type="evidence" value="ECO:0007669"/>
    <property type="project" value="UniProtKB-KW"/>
</dbReference>
<evidence type="ECO:0000256" key="2">
    <source>
        <dbReference type="ARBA" id="ARBA00006645"/>
    </source>
</evidence>
<dbReference type="InterPro" id="IPR049331">
    <property type="entry name" value="Top1B_N_bact"/>
</dbReference>
<evidence type="ECO:0000313" key="9">
    <source>
        <dbReference type="EMBL" id="PZP57282.1"/>
    </source>
</evidence>
<evidence type="ECO:0000259" key="7">
    <source>
        <dbReference type="Pfam" id="PF01028"/>
    </source>
</evidence>
<comment type="catalytic activity">
    <reaction evidence="1">
        <text>ATP-independent breakage of single-stranded DNA, followed by passage and rejoining.</text>
        <dbReference type="EC" id="5.6.2.1"/>
    </reaction>
</comment>
<comment type="similarity">
    <text evidence="2">Belongs to the type IB topoisomerase family.</text>
</comment>
<accession>A0A2W5HNT5</accession>
<protein>
    <recommendedName>
        <fullName evidence="3">DNA topoisomerase</fullName>
        <ecNumber evidence="3">5.6.2.1</ecNumber>
    </recommendedName>
</protein>
<keyword evidence="6 9" id="KW-0413">Isomerase</keyword>
<dbReference type="Gene3D" id="3.30.66.10">
    <property type="entry name" value="DNA topoisomerase I domain"/>
    <property type="match status" value="1"/>
</dbReference>
<dbReference type="Gene3D" id="1.10.132.120">
    <property type="match status" value="1"/>
</dbReference>
<dbReference type="GO" id="GO:0003917">
    <property type="term" value="F:DNA topoisomerase type I (single strand cut, ATP-independent) activity"/>
    <property type="evidence" value="ECO:0007669"/>
    <property type="project" value="UniProtKB-EC"/>
</dbReference>
<dbReference type="InterPro" id="IPR035447">
    <property type="entry name" value="DNA_topo_I_N_sf"/>
</dbReference>
<dbReference type="Gene3D" id="3.90.15.10">
    <property type="entry name" value="Topoisomerase I, Chain A, domain 3"/>
    <property type="match status" value="1"/>
</dbReference>
<reference evidence="9 10" key="1">
    <citation type="submission" date="2017-08" db="EMBL/GenBank/DDBJ databases">
        <title>Infants hospitalized years apart are colonized by the same room-sourced microbial strains.</title>
        <authorList>
            <person name="Brooks B."/>
            <person name="Olm M.R."/>
            <person name="Firek B.A."/>
            <person name="Baker R."/>
            <person name="Thomas B.C."/>
            <person name="Morowitz M.J."/>
            <person name="Banfield J.F."/>
        </authorList>
    </citation>
    <scope>NUCLEOTIDE SEQUENCE [LARGE SCALE GENOMIC DNA]</scope>
    <source>
        <strain evidence="9">S2_006_000_R2_64</strain>
    </source>
</reference>
<evidence type="ECO:0000256" key="4">
    <source>
        <dbReference type="ARBA" id="ARBA00023029"/>
    </source>
</evidence>
<dbReference type="PRINTS" id="PR00416">
    <property type="entry name" value="EUTPISMRASEI"/>
</dbReference>
<dbReference type="SUPFAM" id="SSF55869">
    <property type="entry name" value="DNA topoisomerase I domain"/>
    <property type="match status" value="1"/>
</dbReference>
<dbReference type="InterPro" id="IPR011010">
    <property type="entry name" value="DNA_brk_join_enz"/>
</dbReference>
<dbReference type="Pfam" id="PF21338">
    <property type="entry name" value="Top1B_N_bact"/>
    <property type="match status" value="1"/>
</dbReference>
<evidence type="ECO:0000256" key="6">
    <source>
        <dbReference type="ARBA" id="ARBA00023235"/>
    </source>
</evidence>
<feature type="domain" description="DNA topoisomerase IB N-terminal" evidence="8">
    <location>
        <begin position="41"/>
        <end position="88"/>
    </location>
</feature>
<evidence type="ECO:0000259" key="8">
    <source>
        <dbReference type="Pfam" id="PF21338"/>
    </source>
</evidence>
<dbReference type="InterPro" id="IPR001631">
    <property type="entry name" value="TopoI"/>
</dbReference>
<keyword evidence="4" id="KW-0799">Topoisomerase</keyword>
<evidence type="ECO:0000256" key="5">
    <source>
        <dbReference type="ARBA" id="ARBA00023125"/>
    </source>
</evidence>
<proteinExistence type="inferred from homology"/>
<evidence type="ECO:0000256" key="1">
    <source>
        <dbReference type="ARBA" id="ARBA00000213"/>
    </source>
</evidence>
<comment type="caution">
    <text evidence="9">The sequence shown here is derived from an EMBL/GenBank/DDBJ whole genome shotgun (WGS) entry which is preliminary data.</text>
</comment>
<dbReference type="InterPro" id="IPR014711">
    <property type="entry name" value="TopoI_cat_a-hlx-sub_euk"/>
</dbReference>
<dbReference type="PROSITE" id="PS52038">
    <property type="entry name" value="TOPO_IB_2"/>
    <property type="match status" value="1"/>
</dbReference>
<organism evidence="9 10">
    <name type="scientific">Micavibrio aeruginosavorus</name>
    <dbReference type="NCBI Taxonomy" id="349221"/>
    <lineage>
        <taxon>Bacteria</taxon>
        <taxon>Pseudomonadati</taxon>
        <taxon>Bdellovibrionota</taxon>
        <taxon>Bdellovibrionia</taxon>
        <taxon>Bdellovibrionales</taxon>
        <taxon>Pseudobdellovibrionaceae</taxon>
        <taxon>Micavibrio</taxon>
    </lineage>
</organism>
<dbReference type="Pfam" id="PF01028">
    <property type="entry name" value="Topoisom_I"/>
    <property type="match status" value="1"/>
</dbReference>
<evidence type="ECO:0000313" key="10">
    <source>
        <dbReference type="Proteomes" id="UP000249739"/>
    </source>
</evidence>
<dbReference type="InterPro" id="IPR013500">
    <property type="entry name" value="TopoI_cat_euk"/>
</dbReference>
<dbReference type="AlphaFoldDB" id="A0A2W5HNT5"/>
<keyword evidence="5" id="KW-0238">DNA-binding</keyword>